<dbReference type="InParanoid" id="B0E2G2"/>
<dbReference type="AlphaFoldDB" id="B0E2G2"/>
<dbReference type="Proteomes" id="UP000001194">
    <property type="component" value="Unassembled WGS sequence"/>
</dbReference>
<dbReference type="GeneID" id="6086030"/>
<reference evidence="2 3" key="1">
    <citation type="journal article" date="2008" name="Nature">
        <title>The genome of Laccaria bicolor provides insights into mycorrhizal symbiosis.</title>
        <authorList>
            <person name="Martin F."/>
            <person name="Aerts A."/>
            <person name="Ahren D."/>
            <person name="Brun A."/>
            <person name="Danchin E.G.J."/>
            <person name="Duchaussoy F."/>
            <person name="Gibon J."/>
            <person name="Kohler A."/>
            <person name="Lindquist E."/>
            <person name="Pereda V."/>
            <person name="Salamov A."/>
            <person name="Shapiro H.J."/>
            <person name="Wuyts J."/>
            <person name="Blaudez D."/>
            <person name="Buee M."/>
            <person name="Brokstein P."/>
            <person name="Canbaeck B."/>
            <person name="Cohen D."/>
            <person name="Courty P.E."/>
            <person name="Coutinho P.M."/>
            <person name="Delaruelle C."/>
            <person name="Detter J.C."/>
            <person name="Deveau A."/>
            <person name="DiFazio S."/>
            <person name="Duplessis S."/>
            <person name="Fraissinet-Tachet L."/>
            <person name="Lucic E."/>
            <person name="Frey-Klett P."/>
            <person name="Fourrey C."/>
            <person name="Feussner I."/>
            <person name="Gay G."/>
            <person name="Grimwood J."/>
            <person name="Hoegger P.J."/>
            <person name="Jain P."/>
            <person name="Kilaru S."/>
            <person name="Labbe J."/>
            <person name="Lin Y.C."/>
            <person name="Legue V."/>
            <person name="Le Tacon F."/>
            <person name="Marmeisse R."/>
            <person name="Melayah D."/>
            <person name="Montanini B."/>
            <person name="Muratet M."/>
            <person name="Nehls U."/>
            <person name="Niculita-Hirzel H."/>
            <person name="Oudot-Le Secq M.P."/>
            <person name="Peter M."/>
            <person name="Quesneville H."/>
            <person name="Rajashekar B."/>
            <person name="Reich M."/>
            <person name="Rouhier N."/>
            <person name="Schmutz J."/>
            <person name="Yin T."/>
            <person name="Chalot M."/>
            <person name="Henrissat B."/>
            <person name="Kuees U."/>
            <person name="Lucas S."/>
            <person name="Van de Peer Y."/>
            <person name="Podila G.K."/>
            <person name="Polle A."/>
            <person name="Pukkila P.J."/>
            <person name="Richardson P.M."/>
            <person name="Rouze P."/>
            <person name="Sanders I.R."/>
            <person name="Stajich J.E."/>
            <person name="Tunlid A."/>
            <person name="Tuskan G."/>
            <person name="Grigoriev I.V."/>
        </authorList>
    </citation>
    <scope>NUCLEOTIDE SEQUENCE [LARGE SCALE GENOMIC DNA]</scope>
    <source>
        <strain evidence="3">S238N-H82 / ATCC MYA-4686</strain>
    </source>
</reference>
<gene>
    <name evidence="2" type="ORF">LACBIDRAFT_335471</name>
</gene>
<proteinExistence type="predicted"/>
<feature type="region of interest" description="Disordered" evidence="1">
    <location>
        <begin position="168"/>
        <end position="192"/>
    </location>
</feature>
<name>B0E2G2_LACBS</name>
<dbReference type="KEGG" id="lbc:LACBIDRAFT_335471"/>
<sequence>MELSVAEAKTLNVDPIVVQRWSCLTGSNTEHQGRTAVPWLSAGGYAAAWSWKKRQHQALWYWNHEVTSHSLLFNHATFAALDSYPPGETQQAIELLAFVQGHNQHEQQTYNSGLDSASIYHVAIRTDRSPVAVLSYELFTKSSTCHFSRTSGAKEIFMGKPFNRRPIQADYDRTASPLAQSSSPPTEAEPAY</sequence>
<dbReference type="EMBL" id="DS547180">
    <property type="protein sequence ID" value="EDQ98962.1"/>
    <property type="molecule type" value="Genomic_DNA"/>
</dbReference>
<evidence type="ECO:0000256" key="1">
    <source>
        <dbReference type="SAM" id="MobiDB-lite"/>
    </source>
</evidence>
<keyword evidence="3" id="KW-1185">Reference proteome</keyword>
<dbReference type="HOGENOM" id="CLU_1415413_0_0_1"/>
<dbReference type="RefSeq" id="XP_001890364.1">
    <property type="nucleotide sequence ID" value="XM_001890329.1"/>
</dbReference>
<evidence type="ECO:0000313" key="3">
    <source>
        <dbReference type="Proteomes" id="UP000001194"/>
    </source>
</evidence>
<evidence type="ECO:0000313" key="2">
    <source>
        <dbReference type="EMBL" id="EDQ98962.1"/>
    </source>
</evidence>
<protein>
    <submittedName>
        <fullName evidence="2">Predicted protein</fullName>
    </submittedName>
</protein>
<accession>B0E2G2</accession>
<organism evidence="3">
    <name type="scientific">Laccaria bicolor (strain S238N-H82 / ATCC MYA-4686)</name>
    <name type="common">Bicoloured deceiver</name>
    <name type="synonym">Laccaria laccata var. bicolor</name>
    <dbReference type="NCBI Taxonomy" id="486041"/>
    <lineage>
        <taxon>Eukaryota</taxon>
        <taxon>Fungi</taxon>
        <taxon>Dikarya</taxon>
        <taxon>Basidiomycota</taxon>
        <taxon>Agaricomycotina</taxon>
        <taxon>Agaricomycetes</taxon>
        <taxon>Agaricomycetidae</taxon>
        <taxon>Agaricales</taxon>
        <taxon>Agaricineae</taxon>
        <taxon>Hydnangiaceae</taxon>
        <taxon>Laccaria</taxon>
    </lineage>
</organism>